<keyword evidence="1" id="KW-1133">Transmembrane helix</keyword>
<evidence type="ECO:0000313" key="3">
    <source>
        <dbReference type="Proteomes" id="UP000006919"/>
    </source>
</evidence>
<dbReference type="eggNOG" id="ENOG50323G0">
    <property type="taxonomic scope" value="Bacteria"/>
</dbReference>
<evidence type="ECO:0000256" key="1">
    <source>
        <dbReference type="SAM" id="Phobius"/>
    </source>
</evidence>
<feature type="transmembrane region" description="Helical" evidence="1">
    <location>
        <begin position="12"/>
        <end position="35"/>
    </location>
</feature>
<organism evidence="2 3">
    <name type="scientific">Ruminococcus albus (strain ATCC 27210 / DSM 20455 / JCM 14654 / NCDO 2250 / 7)</name>
    <dbReference type="NCBI Taxonomy" id="697329"/>
    <lineage>
        <taxon>Bacteria</taxon>
        <taxon>Bacillati</taxon>
        <taxon>Bacillota</taxon>
        <taxon>Clostridia</taxon>
        <taxon>Eubacteriales</taxon>
        <taxon>Oscillospiraceae</taxon>
        <taxon>Ruminococcus</taxon>
    </lineage>
</organism>
<reference evidence="2 3" key="1">
    <citation type="journal article" date="2011" name="J. Bacteriol.">
        <title>Complete genome of the cellulolytic ruminal bacterium Ruminococcus albus 7.</title>
        <authorList>
            <person name="Suen G."/>
            <person name="Stevenson D.M."/>
            <person name="Bruce D.C."/>
            <person name="Chertkov O."/>
            <person name="Copeland A."/>
            <person name="Cheng J.F."/>
            <person name="Detter C."/>
            <person name="Detter J.C."/>
            <person name="Goodwin L.A."/>
            <person name="Han C.S."/>
            <person name="Hauser L.J."/>
            <person name="Ivanova N.N."/>
            <person name="Kyrpides N.C."/>
            <person name="Land M.L."/>
            <person name="Lapidus A."/>
            <person name="Lucas S."/>
            <person name="Ovchinnikova G."/>
            <person name="Pitluck S."/>
            <person name="Tapia R."/>
            <person name="Woyke T."/>
            <person name="Boyum J."/>
            <person name="Mead D."/>
            <person name="Weimer P.J."/>
        </authorList>
    </citation>
    <scope>NUCLEOTIDE SEQUENCE [LARGE SCALE GENOMIC DNA]</scope>
    <source>
        <strain evidence="3">ATCC 27210 / DSM 20455 / JCM 14654 / NCDO 2250 / 7</strain>
    </source>
</reference>
<dbReference type="AlphaFoldDB" id="E6UE10"/>
<dbReference type="RefSeq" id="WP_013499010.1">
    <property type="nucleotide sequence ID" value="NC_014833.1"/>
</dbReference>
<dbReference type="STRING" id="697329.Rumal_2395"/>
<sequence precursor="true">MKTKFTSQRKGAVLMTVTVVSVMMMVIIAAATSLVNHTNVRTNIEYRKKQAYYVASSCLRAFVAETTGYTDSTYTSAEIQAKLDLIRHIADENRFVNVEIDKMDKGSPTPISKVEPRWSNAKCQLKVERINDNSVKVISTATYLGQEKTAVAYLSAQTMRKSQYTPKALEIIGTDGGNPSKGYFENIVVYGSTGATDKDSHDNNTLYKFDNNQNELYGDVDINGSLVIQNHNYFKSNPYYCQGEDDSKGCVLNVTRSLIISNNEPEFSPDFEKTASDNNDARVSPYNYNYVNVGEALVYTANNGGCFGKDDTHQVDIYTNLLYIGKADDMQTGMMNAIKGSNTDPDFNKKAYQFGSGNGAGFKVYGNVYTFKDLTNGTDSFNGDVVVNTTMDINGELYVGGDLYITHSTGNINCKKIHMQKGNYIFENQDRFVDASGKPTRSGTGTQPATVCGISVTYDDDWTGEIRAQRPEFPTINDNTNPPYYYFPEHLLCEPGYSETVSTIYNQYRDMYKADRKTLDIDNVKNATSFGTDGTVYTSNTGTGSFKPDHIVTDDCYIDYLENTNILIDLDQLPAGKKNLVVILKDGGKTVNENVILVKNSTNPESDDAKFCYFVSDSGFGDTKDDYAMSGHDKNTISTYDHSSFNKNPKFTFGGSKNLVMDFDTFCNVDCMGRNGATSGDKAANTTKNQINNGFDMAPNNIIFLFTEGSELIVDQATTLIQASMYMPRATYTNTNQGGQCKVAINNSTSRMQCLNIIGNIVCKHYNTKTGNNNAIVYNQLSSKSMLAYVKGSGEEKAEKSFMLDYYDNH</sequence>
<gene>
    <name evidence="2" type="ordered locus">Rumal_2395</name>
</gene>
<dbReference type="Proteomes" id="UP000006919">
    <property type="component" value="Chromosome"/>
</dbReference>
<dbReference type="OrthoDB" id="1815631at2"/>
<accession>E6UE10</accession>
<protein>
    <submittedName>
        <fullName evidence="2">Uncharacterized protein</fullName>
    </submittedName>
</protein>
<dbReference type="EMBL" id="CP002403">
    <property type="protein sequence ID" value="ADU22875.1"/>
    <property type="molecule type" value="Genomic_DNA"/>
</dbReference>
<dbReference type="HOGENOM" id="CLU_377606_0_0_9"/>
<keyword evidence="1" id="KW-0472">Membrane</keyword>
<keyword evidence="1" id="KW-0812">Transmembrane</keyword>
<name>E6UE10_RUMA7</name>
<dbReference type="KEGG" id="ral:Rumal_2395"/>
<proteinExistence type="predicted"/>
<evidence type="ECO:0000313" key="2">
    <source>
        <dbReference type="EMBL" id="ADU22875.1"/>
    </source>
</evidence>